<feature type="compositionally biased region" description="Polar residues" evidence="1">
    <location>
        <begin position="201"/>
        <end position="224"/>
    </location>
</feature>
<gene>
    <name evidence="2" type="ORF">K458DRAFT_353471</name>
</gene>
<evidence type="ECO:0000313" key="3">
    <source>
        <dbReference type="Proteomes" id="UP000799291"/>
    </source>
</evidence>
<organism evidence="2 3">
    <name type="scientific">Lentithecium fluviatile CBS 122367</name>
    <dbReference type="NCBI Taxonomy" id="1168545"/>
    <lineage>
        <taxon>Eukaryota</taxon>
        <taxon>Fungi</taxon>
        <taxon>Dikarya</taxon>
        <taxon>Ascomycota</taxon>
        <taxon>Pezizomycotina</taxon>
        <taxon>Dothideomycetes</taxon>
        <taxon>Pleosporomycetidae</taxon>
        <taxon>Pleosporales</taxon>
        <taxon>Massarineae</taxon>
        <taxon>Lentitheciaceae</taxon>
        <taxon>Lentithecium</taxon>
    </lineage>
</organism>
<dbReference type="EMBL" id="MU005569">
    <property type="protein sequence ID" value="KAF2691610.1"/>
    <property type="molecule type" value="Genomic_DNA"/>
</dbReference>
<reference evidence="2" key="1">
    <citation type="journal article" date="2020" name="Stud. Mycol.">
        <title>101 Dothideomycetes genomes: a test case for predicting lifestyles and emergence of pathogens.</title>
        <authorList>
            <person name="Haridas S."/>
            <person name="Albert R."/>
            <person name="Binder M."/>
            <person name="Bloem J."/>
            <person name="Labutti K."/>
            <person name="Salamov A."/>
            <person name="Andreopoulos B."/>
            <person name="Baker S."/>
            <person name="Barry K."/>
            <person name="Bills G."/>
            <person name="Bluhm B."/>
            <person name="Cannon C."/>
            <person name="Castanera R."/>
            <person name="Culley D."/>
            <person name="Daum C."/>
            <person name="Ezra D."/>
            <person name="Gonzalez J."/>
            <person name="Henrissat B."/>
            <person name="Kuo A."/>
            <person name="Liang C."/>
            <person name="Lipzen A."/>
            <person name="Lutzoni F."/>
            <person name="Magnuson J."/>
            <person name="Mondo S."/>
            <person name="Nolan M."/>
            <person name="Ohm R."/>
            <person name="Pangilinan J."/>
            <person name="Park H.-J."/>
            <person name="Ramirez L."/>
            <person name="Alfaro M."/>
            <person name="Sun H."/>
            <person name="Tritt A."/>
            <person name="Yoshinaga Y."/>
            <person name="Zwiers L.-H."/>
            <person name="Turgeon B."/>
            <person name="Goodwin S."/>
            <person name="Spatafora J."/>
            <person name="Crous P."/>
            <person name="Grigoriev I."/>
        </authorList>
    </citation>
    <scope>NUCLEOTIDE SEQUENCE</scope>
    <source>
        <strain evidence="2">CBS 122367</strain>
    </source>
</reference>
<protein>
    <recommendedName>
        <fullName evidence="4">Fungal N-terminal domain-containing protein</fullName>
    </recommendedName>
</protein>
<evidence type="ECO:0008006" key="4">
    <source>
        <dbReference type="Google" id="ProtNLM"/>
    </source>
</evidence>
<sequence>MEPFSTTAIFAGINSAFRFAELAVRIAEVGTENEVFVRTIQVVRTDLTEAQRLLSTESVQKKLKFNPAKLAWIKSAIDSTRTALFEIGRWVERARADQQATGTVKFETRVRWVFNDHEKLLNRQTELSACHQQLSNVLAYLTPLEEIVVTPDKPPLDETTDFDDLISPRQRRQKLQQTATVQSYYAPSEAKRDTYRPQASAVPNQVEQPSHPHQTPLSGFDTFTSQYNPSSYPSSPPPTYASVIQTTSPQTTPRMCG</sequence>
<keyword evidence="3" id="KW-1185">Reference proteome</keyword>
<proteinExistence type="predicted"/>
<dbReference type="AlphaFoldDB" id="A0A6G1JN09"/>
<feature type="compositionally biased region" description="Polar residues" evidence="1">
    <location>
        <begin position="176"/>
        <end position="185"/>
    </location>
</feature>
<dbReference type="OrthoDB" id="3798150at2759"/>
<feature type="non-terminal residue" evidence="2">
    <location>
        <position position="257"/>
    </location>
</feature>
<name>A0A6G1JN09_9PLEO</name>
<dbReference type="Proteomes" id="UP000799291">
    <property type="component" value="Unassembled WGS sequence"/>
</dbReference>
<feature type="compositionally biased region" description="Polar residues" evidence="1">
    <location>
        <begin position="243"/>
        <end position="257"/>
    </location>
</feature>
<evidence type="ECO:0000256" key="1">
    <source>
        <dbReference type="SAM" id="MobiDB-lite"/>
    </source>
</evidence>
<feature type="region of interest" description="Disordered" evidence="1">
    <location>
        <begin position="176"/>
        <end position="257"/>
    </location>
</feature>
<accession>A0A6G1JN09</accession>
<evidence type="ECO:0000313" key="2">
    <source>
        <dbReference type="EMBL" id="KAF2691610.1"/>
    </source>
</evidence>